<evidence type="ECO:0000313" key="2">
    <source>
        <dbReference type="Proteomes" id="UP000202427"/>
    </source>
</evidence>
<keyword evidence="2" id="KW-1185">Reference proteome</keyword>
<dbReference type="KEGG" id="vg:23301728"/>
<dbReference type="OrthoDB" id="27447at10239"/>
<dbReference type="InterPro" id="IPR035162">
    <property type="entry name" value="DUF5470"/>
</dbReference>
<dbReference type="RefSeq" id="YP_009118573.1">
    <property type="nucleotide sequence ID" value="NC_026430.1"/>
</dbReference>
<protein>
    <submittedName>
        <fullName evidence="1">Uncharacterized protein</fullName>
    </submittedName>
</protein>
<evidence type="ECO:0000313" key="1">
    <source>
        <dbReference type="EMBL" id="AJD09255.1"/>
    </source>
</evidence>
<organism evidence="1 2">
    <name type="scientific">Condylorrhiza vestigialis mutiple nucleopolyhedrovirus</name>
    <dbReference type="NCBI Taxonomy" id="1592576"/>
    <lineage>
        <taxon>Viruses</taxon>
        <taxon>Viruses incertae sedis</taxon>
        <taxon>Naldaviricetes</taxon>
        <taxon>Lefavirales</taxon>
        <taxon>Baculoviridae</taxon>
        <taxon>Alphabaculovirus</taxon>
        <taxon>Alphabaculovirus covestigialis</taxon>
    </lineage>
</organism>
<dbReference type="GeneID" id="23301728"/>
<gene>
    <name evidence="1" type="primary">ORF-90</name>
</gene>
<name>A0A0B4UKB4_9ABAC</name>
<accession>A0A0B4UKB4</accession>
<reference evidence="1 2" key="1">
    <citation type="journal article" date="2009" name="J. Invertebr. Pathol.">
        <title>Identification of a new nucleopolyhedrovirus from naturally-infected Condylorrhiza vestigialis (Guenee) (Lepidoptera: Crambidae) larvae on poplar plantations in South Brazil.</title>
        <authorList>
            <person name="Castro M.E."/>
            <person name="Ribeiro Z.M."/>
            <person name="Santos A.C."/>
            <person name="Souza M.L."/>
            <person name="Machado E.B."/>
            <person name="Sousa N.J."/>
            <person name="Moscardi F."/>
        </authorList>
    </citation>
    <scope>NUCLEOTIDE SEQUENCE [LARGE SCALE GENOMIC DNA]</scope>
</reference>
<dbReference type="Pfam" id="PF17564">
    <property type="entry name" value="DUF5470"/>
    <property type="match status" value="1"/>
</dbReference>
<dbReference type="Proteomes" id="UP000202427">
    <property type="component" value="Segment"/>
</dbReference>
<dbReference type="EMBL" id="KJ631623">
    <property type="protein sequence ID" value="AJD09255.1"/>
    <property type="molecule type" value="Genomic_DNA"/>
</dbReference>
<sequence length="69" mass="8098">MKKVSLGKIIESTVEDKYKYHFNTDRPVSKLTLGEFYKTFEANRVGQHTTYNVVGKRDYSCIDKFIKKC</sequence>
<proteinExistence type="predicted"/>